<dbReference type="AlphaFoldDB" id="A0A1G8NYE6"/>
<dbReference type="Proteomes" id="UP000199706">
    <property type="component" value="Unassembled WGS sequence"/>
</dbReference>
<sequence>MSVGSAGSMMQGLTNEMNQMTEMSAQMQVEQSMYASVSDIAKSGASNVKSAAQGG</sequence>
<evidence type="ECO:0000313" key="1">
    <source>
        <dbReference type="EMBL" id="SDI85272.1"/>
    </source>
</evidence>
<gene>
    <name evidence="1" type="ORF">SAMN05216466_13827</name>
</gene>
<protein>
    <submittedName>
        <fullName evidence="1">Uncharacterized protein</fullName>
    </submittedName>
</protein>
<organism evidence="1 2">
    <name type="scientific">Paraburkholderia phenazinium</name>
    <dbReference type="NCBI Taxonomy" id="60549"/>
    <lineage>
        <taxon>Bacteria</taxon>
        <taxon>Pseudomonadati</taxon>
        <taxon>Pseudomonadota</taxon>
        <taxon>Betaproteobacteria</taxon>
        <taxon>Burkholderiales</taxon>
        <taxon>Burkholderiaceae</taxon>
        <taxon>Paraburkholderia</taxon>
    </lineage>
</organism>
<evidence type="ECO:0000313" key="2">
    <source>
        <dbReference type="Proteomes" id="UP000199706"/>
    </source>
</evidence>
<name>A0A1G8NYE6_9BURK</name>
<dbReference type="EMBL" id="FNCJ01000038">
    <property type="protein sequence ID" value="SDI85272.1"/>
    <property type="molecule type" value="Genomic_DNA"/>
</dbReference>
<dbReference type="RefSeq" id="WP_175772645.1">
    <property type="nucleotide sequence ID" value="NZ_CADERL010000016.1"/>
</dbReference>
<reference evidence="1 2" key="1">
    <citation type="submission" date="2016-10" db="EMBL/GenBank/DDBJ databases">
        <authorList>
            <person name="de Groot N.N."/>
        </authorList>
    </citation>
    <scope>NUCLEOTIDE SEQUENCE [LARGE SCALE GENOMIC DNA]</scope>
    <source>
        <strain evidence="1 2">LMG 2247</strain>
    </source>
</reference>
<proteinExistence type="predicted"/>
<accession>A0A1G8NYE6</accession>